<proteinExistence type="predicted"/>
<dbReference type="AlphaFoldDB" id="A0A9D4JN19"/>
<sequence length="65" mass="7123">MDSTISEVQDPTNRFNERAGTDRKKFSAEKSKIIVKSTTNTSVDITSKGEKLGEMTSLKLGLTNS</sequence>
<reference evidence="2" key="1">
    <citation type="journal article" date="2019" name="bioRxiv">
        <title>The Genome of the Zebra Mussel, Dreissena polymorpha: A Resource for Invasive Species Research.</title>
        <authorList>
            <person name="McCartney M.A."/>
            <person name="Auch B."/>
            <person name="Kono T."/>
            <person name="Mallez S."/>
            <person name="Zhang Y."/>
            <person name="Obille A."/>
            <person name="Becker A."/>
            <person name="Abrahante J.E."/>
            <person name="Garbe J."/>
            <person name="Badalamenti J.P."/>
            <person name="Herman A."/>
            <person name="Mangelson H."/>
            <person name="Liachko I."/>
            <person name="Sullivan S."/>
            <person name="Sone E.D."/>
            <person name="Koren S."/>
            <person name="Silverstein K.A.T."/>
            <person name="Beckman K.B."/>
            <person name="Gohl D.M."/>
        </authorList>
    </citation>
    <scope>NUCLEOTIDE SEQUENCE</scope>
    <source>
        <strain evidence="2">Duluth1</strain>
        <tissue evidence="2">Whole animal</tissue>
    </source>
</reference>
<feature type="region of interest" description="Disordered" evidence="1">
    <location>
        <begin position="1"/>
        <end position="24"/>
    </location>
</feature>
<feature type="compositionally biased region" description="Basic and acidic residues" evidence="1">
    <location>
        <begin position="15"/>
        <end position="24"/>
    </location>
</feature>
<evidence type="ECO:0000313" key="2">
    <source>
        <dbReference type="EMBL" id="KAH3814758.1"/>
    </source>
</evidence>
<accession>A0A9D4JN19</accession>
<organism evidence="2 3">
    <name type="scientific">Dreissena polymorpha</name>
    <name type="common">Zebra mussel</name>
    <name type="synonym">Mytilus polymorpha</name>
    <dbReference type="NCBI Taxonomy" id="45954"/>
    <lineage>
        <taxon>Eukaryota</taxon>
        <taxon>Metazoa</taxon>
        <taxon>Spiralia</taxon>
        <taxon>Lophotrochozoa</taxon>
        <taxon>Mollusca</taxon>
        <taxon>Bivalvia</taxon>
        <taxon>Autobranchia</taxon>
        <taxon>Heteroconchia</taxon>
        <taxon>Euheterodonta</taxon>
        <taxon>Imparidentia</taxon>
        <taxon>Neoheterodontei</taxon>
        <taxon>Myida</taxon>
        <taxon>Dreissenoidea</taxon>
        <taxon>Dreissenidae</taxon>
        <taxon>Dreissena</taxon>
    </lineage>
</organism>
<gene>
    <name evidence="2" type="ORF">DPMN_143268</name>
</gene>
<name>A0A9D4JN19_DREPO</name>
<comment type="caution">
    <text evidence="2">The sequence shown here is derived from an EMBL/GenBank/DDBJ whole genome shotgun (WGS) entry which is preliminary data.</text>
</comment>
<reference evidence="2" key="2">
    <citation type="submission" date="2020-11" db="EMBL/GenBank/DDBJ databases">
        <authorList>
            <person name="McCartney M.A."/>
            <person name="Auch B."/>
            <person name="Kono T."/>
            <person name="Mallez S."/>
            <person name="Becker A."/>
            <person name="Gohl D.M."/>
            <person name="Silverstein K.A.T."/>
            <person name="Koren S."/>
            <person name="Bechman K.B."/>
            <person name="Herman A."/>
            <person name="Abrahante J.E."/>
            <person name="Garbe J."/>
        </authorList>
    </citation>
    <scope>NUCLEOTIDE SEQUENCE</scope>
    <source>
        <strain evidence="2">Duluth1</strain>
        <tissue evidence="2">Whole animal</tissue>
    </source>
</reference>
<dbReference type="EMBL" id="JAIWYP010000006">
    <property type="protein sequence ID" value="KAH3814758.1"/>
    <property type="molecule type" value="Genomic_DNA"/>
</dbReference>
<keyword evidence="3" id="KW-1185">Reference proteome</keyword>
<feature type="compositionally biased region" description="Polar residues" evidence="1">
    <location>
        <begin position="1"/>
        <end position="14"/>
    </location>
</feature>
<dbReference type="Proteomes" id="UP000828390">
    <property type="component" value="Unassembled WGS sequence"/>
</dbReference>
<evidence type="ECO:0000256" key="1">
    <source>
        <dbReference type="SAM" id="MobiDB-lite"/>
    </source>
</evidence>
<protein>
    <submittedName>
        <fullName evidence="2">Uncharacterized protein</fullName>
    </submittedName>
</protein>
<evidence type="ECO:0000313" key="3">
    <source>
        <dbReference type="Proteomes" id="UP000828390"/>
    </source>
</evidence>